<reference evidence="4 5" key="1">
    <citation type="submission" date="2016-11" db="EMBL/GenBank/DDBJ databases">
        <authorList>
            <person name="Jaros S."/>
            <person name="Januszkiewicz K."/>
            <person name="Wedrychowicz H."/>
        </authorList>
    </citation>
    <scope>NUCLEOTIDE SEQUENCE [LARGE SCALE GENOMIC DNA]</scope>
    <source>
        <strain evidence="4 5">YL228</strain>
    </source>
</reference>
<accession>A0A1K1MKI7</accession>
<keyword evidence="4" id="KW-0808">Transferase</keyword>
<proteinExistence type="inferred from homology"/>
<dbReference type="Pfam" id="PF02397">
    <property type="entry name" value="Bac_transf"/>
    <property type="match status" value="1"/>
</dbReference>
<evidence type="ECO:0000256" key="1">
    <source>
        <dbReference type="ARBA" id="ARBA00006464"/>
    </source>
</evidence>
<feature type="domain" description="Bacterial sugar transferase" evidence="3">
    <location>
        <begin position="35"/>
        <end position="227"/>
    </location>
</feature>
<sequence>MILRRWEDLPSFMKTEEVRPYWEILWKKRGHLAVKRAFDIVTALFLLMIAAIPMMIIAVMIKLDSKGPVLYRQERVTTYGKRFRIHKFRTMVQNADRVGSAVTVSNDNRITRVGSMLRGLRLDELPQLIDVLQGTMSFVGTRPEASKYVKMYRPEFNATLLMPAGITSEASIRYKDEYKLLSASEDVDKTYIEQVLPGKMVWNLNSIERFSFFRELLTMVRTVLAVLGKEYD</sequence>
<dbReference type="EMBL" id="FPIP01000002">
    <property type="protein sequence ID" value="SFW23593.1"/>
    <property type="molecule type" value="Genomic_DNA"/>
</dbReference>
<keyword evidence="2" id="KW-0472">Membrane</keyword>
<comment type="similarity">
    <text evidence="1">Belongs to the bacterial sugar transferase family.</text>
</comment>
<feature type="transmembrane region" description="Helical" evidence="2">
    <location>
        <begin position="37"/>
        <end position="61"/>
    </location>
</feature>
<dbReference type="InterPro" id="IPR003362">
    <property type="entry name" value="Bact_transf"/>
</dbReference>
<gene>
    <name evidence="4" type="ORF">SAMN02910280_1289</name>
</gene>
<dbReference type="PANTHER" id="PTHR30576:SF0">
    <property type="entry name" value="UNDECAPRENYL-PHOSPHATE N-ACETYLGALACTOSAMINYL 1-PHOSPHATE TRANSFERASE-RELATED"/>
    <property type="match status" value="1"/>
</dbReference>
<evidence type="ECO:0000313" key="4">
    <source>
        <dbReference type="EMBL" id="SFW23593.1"/>
    </source>
</evidence>
<keyword evidence="2" id="KW-0812">Transmembrane</keyword>
<organism evidence="4 5">
    <name type="scientific">Ruminococcus flavefaciens</name>
    <dbReference type="NCBI Taxonomy" id="1265"/>
    <lineage>
        <taxon>Bacteria</taxon>
        <taxon>Bacillati</taxon>
        <taxon>Bacillota</taxon>
        <taxon>Clostridia</taxon>
        <taxon>Eubacteriales</taxon>
        <taxon>Oscillospiraceae</taxon>
        <taxon>Ruminococcus</taxon>
    </lineage>
</organism>
<protein>
    <submittedName>
        <fullName evidence="4">Sugar transferase involved in LPS biosynthesis (Colanic, teichoic acid)</fullName>
    </submittedName>
</protein>
<evidence type="ECO:0000313" key="5">
    <source>
        <dbReference type="Proteomes" id="UP000183461"/>
    </source>
</evidence>
<dbReference type="Proteomes" id="UP000183461">
    <property type="component" value="Unassembled WGS sequence"/>
</dbReference>
<dbReference type="AlphaFoldDB" id="A0A1K1MKI7"/>
<dbReference type="PANTHER" id="PTHR30576">
    <property type="entry name" value="COLANIC BIOSYNTHESIS UDP-GLUCOSE LIPID CARRIER TRANSFERASE"/>
    <property type="match status" value="1"/>
</dbReference>
<dbReference type="GO" id="GO:0016780">
    <property type="term" value="F:phosphotransferase activity, for other substituted phosphate groups"/>
    <property type="evidence" value="ECO:0007669"/>
    <property type="project" value="TreeGrafter"/>
</dbReference>
<name>A0A1K1MKI7_RUMFL</name>
<evidence type="ECO:0000259" key="3">
    <source>
        <dbReference type="Pfam" id="PF02397"/>
    </source>
</evidence>
<keyword evidence="2" id="KW-1133">Transmembrane helix</keyword>
<evidence type="ECO:0000256" key="2">
    <source>
        <dbReference type="SAM" id="Phobius"/>
    </source>
</evidence>